<protein>
    <submittedName>
        <fullName evidence="2">Uncharacterized protein</fullName>
    </submittedName>
</protein>
<accession>A0AAD5JHU3</accession>
<reference evidence="2" key="1">
    <citation type="journal article" date="2022" name="Plant J.">
        <title>Strategies of tolerance reflected in two North American maple genomes.</title>
        <authorList>
            <person name="McEvoy S.L."/>
            <person name="Sezen U.U."/>
            <person name="Trouern-Trend A."/>
            <person name="McMahon S.M."/>
            <person name="Schaberg P.G."/>
            <person name="Yang J."/>
            <person name="Wegrzyn J.L."/>
            <person name="Swenson N.G."/>
        </authorList>
    </citation>
    <scope>NUCLEOTIDE SEQUENCE</scope>
    <source>
        <strain evidence="2">91603</strain>
    </source>
</reference>
<dbReference type="AlphaFoldDB" id="A0AAD5JHU3"/>
<reference evidence="2" key="2">
    <citation type="submission" date="2023-02" db="EMBL/GenBank/DDBJ databases">
        <authorList>
            <person name="Swenson N.G."/>
            <person name="Wegrzyn J.L."/>
            <person name="Mcevoy S.L."/>
        </authorList>
    </citation>
    <scope>NUCLEOTIDE SEQUENCE</scope>
    <source>
        <strain evidence="2">91603</strain>
        <tissue evidence="2">Leaf</tissue>
    </source>
</reference>
<evidence type="ECO:0000313" key="2">
    <source>
        <dbReference type="EMBL" id="KAI9200946.1"/>
    </source>
</evidence>
<proteinExistence type="predicted"/>
<feature type="compositionally biased region" description="Basic and acidic residues" evidence="1">
    <location>
        <begin position="27"/>
        <end position="37"/>
    </location>
</feature>
<gene>
    <name evidence="2" type="ORF">LWI28_015532</name>
</gene>
<evidence type="ECO:0000256" key="1">
    <source>
        <dbReference type="SAM" id="MobiDB-lite"/>
    </source>
</evidence>
<organism evidence="2 3">
    <name type="scientific">Acer negundo</name>
    <name type="common">Box elder</name>
    <dbReference type="NCBI Taxonomy" id="4023"/>
    <lineage>
        <taxon>Eukaryota</taxon>
        <taxon>Viridiplantae</taxon>
        <taxon>Streptophyta</taxon>
        <taxon>Embryophyta</taxon>
        <taxon>Tracheophyta</taxon>
        <taxon>Spermatophyta</taxon>
        <taxon>Magnoliopsida</taxon>
        <taxon>eudicotyledons</taxon>
        <taxon>Gunneridae</taxon>
        <taxon>Pentapetalae</taxon>
        <taxon>rosids</taxon>
        <taxon>malvids</taxon>
        <taxon>Sapindales</taxon>
        <taxon>Sapindaceae</taxon>
        <taxon>Hippocastanoideae</taxon>
        <taxon>Acereae</taxon>
        <taxon>Acer</taxon>
    </lineage>
</organism>
<keyword evidence="3" id="KW-1185">Reference proteome</keyword>
<name>A0AAD5JHU3_ACENE</name>
<dbReference type="EMBL" id="JAJSOW010000001">
    <property type="protein sequence ID" value="KAI9200946.1"/>
    <property type="molecule type" value="Genomic_DNA"/>
</dbReference>
<feature type="region of interest" description="Disordered" evidence="1">
    <location>
        <begin position="1"/>
        <end position="68"/>
    </location>
</feature>
<evidence type="ECO:0000313" key="3">
    <source>
        <dbReference type="Proteomes" id="UP001064489"/>
    </source>
</evidence>
<comment type="caution">
    <text evidence="2">The sequence shown here is derived from an EMBL/GenBank/DDBJ whole genome shotgun (WGS) entry which is preliminary data.</text>
</comment>
<dbReference type="Proteomes" id="UP001064489">
    <property type="component" value="Chromosome 9"/>
</dbReference>
<sequence>MEPLSLNGQPPIAPILQSSDDVDVFVEQERGGGSKEDDKDEMSVIESEGELQTPVRSSDDDGDIDKSAHSCQISGRVFRENQGGRITLEVSHQMPSHSVVAQCAEIGAYLYHIHPNPNSFHSLSPLPSSKSELTSDFFGRRSTRFFSKLHLG</sequence>